<keyword evidence="1" id="KW-0233">DNA recombination</keyword>
<dbReference type="PANTHER" id="PTHR33050:SF7">
    <property type="entry name" value="RIBONUCLEASE H"/>
    <property type="match status" value="1"/>
</dbReference>
<evidence type="ECO:0000313" key="2">
    <source>
        <dbReference type="EMBL" id="EHS62658.1"/>
    </source>
</evidence>
<dbReference type="Gene3D" id="1.10.443.10">
    <property type="entry name" value="Intergrase catalytic core"/>
    <property type="match status" value="1"/>
</dbReference>
<sequence length="856" mass="97472">MNHIIDGFINGFDQGIPDHVIGNLRWFTPDNHSSAINAEDKIQKSINEEVEAKRMFGPFSHEEVAARFKFFRSSPLGSVVNADGKMRPINDLSFPKKNDKKNIGIMSVNSFVNKLDFKTTWDDFTIVSNFFRNNEDKFDLALFDWAKAYRQIPTKSSQWPFLMVKDLKGDLYVDTRITFGGVAGCGSFGLPADAWKQIMESEFDVKKIFRWVDDNLFVKKTDSLCNMKAVSERSVELGVATSVDKCTEFAREQKFIGFIWNGWDKTVSLPLQKLEQRKCQISEFLTPGKEFRFTDAGILAGRLNHVSLLLPQLRCYICGVYRWMNEWKKRWATRVVPDDVLEDLKFWQATLNEYLNTRLCPDTNPTEINWVGDASTGFGIGVLIGRRWGQLRLKENWADASPKRNIAWLETVAIRVGILMLLEIGSRLKGCNFVVWTDNTTTENALKNRKSKDFHANNEWKEIQRLLIREELDITPMRVTSKENVSDGGTSFHMTTHARETIPFNKIKLFLRDGTRERTPSGIDLHILSGWRVSTLLSYNGAVSKYIKFMATKDEKQFTLPITARNLEEFCIWAGRNLISHNENKISAISLKKYLAGLKGWHTFHNQPFPDSNKARLDLILKASAKEDEVTTKRKTKLPIMLWHLTHLWEKLFNGSPFDKAVLDLCIVAFWGLARIAELCYDHDNGRVSFASSILTSDVVFSGSATSNLVGSITIRNAKTGGPDAPQVISLVEQSHVLCPVLAIRRRLSSALGERTSLFGFTIDGARTHLTRRNTVARLEQVLLGGGFEGLHGHSFRVGGASLRYALGMTVDDLCTLGRWKSECYKLYLRPYNAEDMARTRLLLRKIKSNWKRMGL</sequence>
<dbReference type="EMBL" id="DS178272">
    <property type="protein sequence ID" value="EHS62658.1"/>
    <property type="molecule type" value="Genomic_DNA"/>
</dbReference>
<gene>
    <name evidence="2" type="ORF">PGTG_21166</name>
</gene>
<dbReference type="HOGENOM" id="CLU_003292_0_0_1"/>
<dbReference type="GO" id="GO:0015074">
    <property type="term" value="P:DNA integration"/>
    <property type="evidence" value="ECO:0007669"/>
    <property type="project" value="InterPro"/>
</dbReference>
<dbReference type="SUPFAM" id="SSF56672">
    <property type="entry name" value="DNA/RNA polymerases"/>
    <property type="match status" value="1"/>
</dbReference>
<dbReference type="VEuPathDB" id="FungiDB:PGTG_21166"/>
<dbReference type="SUPFAM" id="SSF56349">
    <property type="entry name" value="DNA breaking-rejoining enzymes"/>
    <property type="match status" value="1"/>
</dbReference>
<dbReference type="InterPro" id="IPR011010">
    <property type="entry name" value="DNA_brk_join_enz"/>
</dbReference>
<evidence type="ECO:0000256" key="1">
    <source>
        <dbReference type="ARBA" id="ARBA00023172"/>
    </source>
</evidence>
<name>H6QQK6_PUCGT</name>
<organism evidence="2 3">
    <name type="scientific">Puccinia graminis f. sp. tritici (strain CRL 75-36-700-3 / race SCCL)</name>
    <name type="common">Black stem rust fungus</name>
    <dbReference type="NCBI Taxonomy" id="418459"/>
    <lineage>
        <taxon>Eukaryota</taxon>
        <taxon>Fungi</taxon>
        <taxon>Dikarya</taxon>
        <taxon>Basidiomycota</taxon>
        <taxon>Pucciniomycotina</taxon>
        <taxon>Pucciniomycetes</taxon>
        <taxon>Pucciniales</taxon>
        <taxon>Pucciniaceae</taxon>
        <taxon>Puccinia</taxon>
    </lineage>
</organism>
<dbReference type="OrthoDB" id="5149081at2759"/>
<evidence type="ECO:0008006" key="4">
    <source>
        <dbReference type="Google" id="ProtNLM"/>
    </source>
</evidence>
<dbReference type="KEGG" id="pgr:PGTG_21166"/>
<dbReference type="Proteomes" id="UP000008783">
    <property type="component" value="Unassembled WGS sequence"/>
</dbReference>
<dbReference type="PANTHER" id="PTHR33050">
    <property type="entry name" value="REVERSE TRANSCRIPTASE DOMAIN-CONTAINING PROTEIN"/>
    <property type="match status" value="1"/>
</dbReference>
<dbReference type="GO" id="GO:0006310">
    <property type="term" value="P:DNA recombination"/>
    <property type="evidence" value="ECO:0007669"/>
    <property type="project" value="UniProtKB-KW"/>
</dbReference>
<dbReference type="InParanoid" id="H6QQK6"/>
<keyword evidence="3" id="KW-1185">Reference proteome</keyword>
<dbReference type="RefSeq" id="XP_003890204.1">
    <property type="nucleotide sequence ID" value="XM_003890155.1"/>
</dbReference>
<protein>
    <recommendedName>
        <fullName evidence="4">Tyr recombinase domain-containing protein</fullName>
    </recommendedName>
</protein>
<dbReference type="AlphaFoldDB" id="H6QQK6"/>
<dbReference type="GeneID" id="13541263"/>
<dbReference type="InterPro" id="IPR052055">
    <property type="entry name" value="Hepadnavirus_pol/RT"/>
</dbReference>
<dbReference type="InterPro" id="IPR013762">
    <property type="entry name" value="Integrase-like_cat_sf"/>
</dbReference>
<dbReference type="InterPro" id="IPR043502">
    <property type="entry name" value="DNA/RNA_pol_sf"/>
</dbReference>
<proteinExistence type="predicted"/>
<accession>H6QQK6</accession>
<reference evidence="3" key="1">
    <citation type="journal article" date="2011" name="Proc. Natl. Acad. Sci. U.S.A.">
        <title>Obligate biotrophy features unraveled by the genomic analysis of rust fungi.</title>
        <authorList>
            <person name="Duplessis S."/>
            <person name="Cuomo C.A."/>
            <person name="Lin Y.-C."/>
            <person name="Aerts A."/>
            <person name="Tisserant E."/>
            <person name="Veneault-Fourrey C."/>
            <person name="Joly D.L."/>
            <person name="Hacquard S."/>
            <person name="Amselem J."/>
            <person name="Cantarel B.L."/>
            <person name="Chiu R."/>
            <person name="Coutinho P.M."/>
            <person name="Feau N."/>
            <person name="Field M."/>
            <person name="Frey P."/>
            <person name="Gelhaye E."/>
            <person name="Goldberg J."/>
            <person name="Grabherr M.G."/>
            <person name="Kodira C.D."/>
            <person name="Kohler A."/>
            <person name="Kuees U."/>
            <person name="Lindquist E.A."/>
            <person name="Lucas S.M."/>
            <person name="Mago R."/>
            <person name="Mauceli E."/>
            <person name="Morin E."/>
            <person name="Murat C."/>
            <person name="Pangilinan J.L."/>
            <person name="Park R."/>
            <person name="Pearson M."/>
            <person name="Quesneville H."/>
            <person name="Rouhier N."/>
            <person name="Sakthikumar S."/>
            <person name="Salamov A.A."/>
            <person name="Schmutz J."/>
            <person name="Selles B."/>
            <person name="Shapiro H."/>
            <person name="Tanguay P."/>
            <person name="Tuskan G.A."/>
            <person name="Henrissat B."/>
            <person name="Van de Peer Y."/>
            <person name="Rouze P."/>
            <person name="Ellis J.G."/>
            <person name="Dodds P.N."/>
            <person name="Schein J.E."/>
            <person name="Zhong S."/>
            <person name="Hamelin R.C."/>
            <person name="Grigoriev I.V."/>
            <person name="Szabo L.J."/>
            <person name="Martin F."/>
        </authorList>
    </citation>
    <scope>NUCLEOTIDE SEQUENCE [LARGE SCALE GENOMIC DNA]</scope>
    <source>
        <strain evidence="3">CRL 75-36-700-3 / race SCCL</strain>
    </source>
</reference>
<dbReference type="GO" id="GO:0003677">
    <property type="term" value="F:DNA binding"/>
    <property type="evidence" value="ECO:0007669"/>
    <property type="project" value="InterPro"/>
</dbReference>
<evidence type="ECO:0000313" key="3">
    <source>
        <dbReference type="Proteomes" id="UP000008783"/>
    </source>
</evidence>